<dbReference type="AlphaFoldDB" id="A0A1R1XWP5"/>
<name>A0A1R1XWP5_9FUNG</name>
<evidence type="ECO:0008006" key="5">
    <source>
        <dbReference type="Google" id="ProtNLM"/>
    </source>
</evidence>
<keyword evidence="4" id="KW-1185">Reference proteome</keyword>
<reference evidence="4" key="1">
    <citation type="submission" date="2017-01" db="EMBL/GenBank/DDBJ databases">
        <authorList>
            <person name="Wang Y."/>
            <person name="White M."/>
            <person name="Kvist S."/>
            <person name="Moncalvo J.-M."/>
        </authorList>
    </citation>
    <scope>NUCLEOTIDE SEQUENCE [LARGE SCALE GENOMIC DNA]</scope>
    <source>
        <strain evidence="4">ID-206-W2</strain>
    </source>
</reference>
<dbReference type="Proteomes" id="UP000187429">
    <property type="component" value="Unassembled WGS sequence"/>
</dbReference>
<accession>A0A1R1XWP5</accession>
<dbReference type="EMBL" id="LSSM01003134">
    <property type="protein sequence ID" value="OMJ18969.1"/>
    <property type="molecule type" value="Genomic_DNA"/>
</dbReference>
<feature type="compositionally biased region" description="Polar residues" evidence="1">
    <location>
        <begin position="26"/>
        <end position="36"/>
    </location>
</feature>
<evidence type="ECO:0000256" key="1">
    <source>
        <dbReference type="SAM" id="MobiDB-lite"/>
    </source>
</evidence>
<protein>
    <recommendedName>
        <fullName evidence="5">Endonuclease/exonuclease/phosphatase domain-containing protein</fullName>
    </recommendedName>
</protein>
<evidence type="ECO:0000313" key="2">
    <source>
        <dbReference type="EMBL" id="OMJ18969.1"/>
    </source>
</evidence>
<organism evidence="2 4">
    <name type="scientific">Smittium culicis</name>
    <dbReference type="NCBI Taxonomy" id="133412"/>
    <lineage>
        <taxon>Eukaryota</taxon>
        <taxon>Fungi</taxon>
        <taxon>Fungi incertae sedis</taxon>
        <taxon>Zoopagomycota</taxon>
        <taxon>Kickxellomycotina</taxon>
        <taxon>Harpellomycetes</taxon>
        <taxon>Harpellales</taxon>
        <taxon>Legeriomycetaceae</taxon>
        <taxon>Smittium</taxon>
    </lineage>
</organism>
<evidence type="ECO:0000313" key="4">
    <source>
        <dbReference type="Proteomes" id="UP000187429"/>
    </source>
</evidence>
<feature type="compositionally biased region" description="Polar residues" evidence="1">
    <location>
        <begin position="1"/>
        <end position="10"/>
    </location>
</feature>
<evidence type="ECO:0000313" key="3">
    <source>
        <dbReference type="EMBL" id="OMJ28470.1"/>
    </source>
</evidence>
<dbReference type="EMBL" id="LSSM01000577">
    <property type="protein sequence ID" value="OMJ28470.1"/>
    <property type="molecule type" value="Genomic_DNA"/>
</dbReference>
<gene>
    <name evidence="3" type="ORF">AYI69_g2054</name>
    <name evidence="2" type="ORF">AYI69_g6806</name>
</gene>
<comment type="caution">
    <text evidence="2">The sequence shown here is derived from an EMBL/GenBank/DDBJ whole genome shotgun (WGS) entry which is preliminary data.</text>
</comment>
<proteinExistence type="predicted"/>
<feature type="compositionally biased region" description="Basic and acidic residues" evidence="1">
    <location>
        <begin position="37"/>
        <end position="46"/>
    </location>
</feature>
<sequence length="123" mass="14243">MNLNNFLPSRTPSPPGSRYEEDYDNQTHPLTSTSMRSDGKYEHGMDRVSSPDNGGFPKLPNNEKDRNILLEFTNEMLITNKKNNEEIIIMGDMNIVKNEQWDKSPPKITKKRLVKHRKINKSV</sequence>
<reference evidence="2" key="2">
    <citation type="submission" date="2017-01" db="EMBL/GenBank/DDBJ databases">
        <authorList>
            <person name="Mah S.A."/>
            <person name="Swanson W.J."/>
            <person name="Moy G.W."/>
            <person name="Vacquier V.D."/>
        </authorList>
    </citation>
    <scope>NUCLEOTIDE SEQUENCE [LARGE SCALE GENOMIC DNA]</scope>
    <source>
        <strain evidence="2">ID-206-W2</strain>
    </source>
</reference>
<feature type="region of interest" description="Disordered" evidence="1">
    <location>
        <begin position="1"/>
        <end position="63"/>
    </location>
</feature>